<dbReference type="EMBL" id="WHUW01000296">
    <property type="protein sequence ID" value="KAF8415748.1"/>
    <property type="molecule type" value="Genomic_DNA"/>
</dbReference>
<reference evidence="1" key="2">
    <citation type="journal article" date="2020" name="Nat. Commun.">
        <title>Large-scale genome sequencing of mycorrhizal fungi provides insights into the early evolution of symbiotic traits.</title>
        <authorList>
            <person name="Miyauchi S."/>
            <person name="Kiss E."/>
            <person name="Kuo A."/>
            <person name="Drula E."/>
            <person name="Kohler A."/>
            <person name="Sanchez-Garcia M."/>
            <person name="Morin E."/>
            <person name="Andreopoulos B."/>
            <person name="Barry K.W."/>
            <person name="Bonito G."/>
            <person name="Buee M."/>
            <person name="Carver A."/>
            <person name="Chen C."/>
            <person name="Cichocki N."/>
            <person name="Clum A."/>
            <person name="Culley D."/>
            <person name="Crous P.W."/>
            <person name="Fauchery L."/>
            <person name="Girlanda M."/>
            <person name="Hayes R.D."/>
            <person name="Keri Z."/>
            <person name="LaButti K."/>
            <person name="Lipzen A."/>
            <person name="Lombard V."/>
            <person name="Magnuson J."/>
            <person name="Maillard F."/>
            <person name="Murat C."/>
            <person name="Nolan M."/>
            <person name="Ohm R.A."/>
            <person name="Pangilinan J."/>
            <person name="Pereira M.F."/>
            <person name="Perotto S."/>
            <person name="Peter M."/>
            <person name="Pfister S."/>
            <person name="Riley R."/>
            <person name="Sitrit Y."/>
            <person name="Stielow J.B."/>
            <person name="Szollosi G."/>
            <person name="Zifcakova L."/>
            <person name="Stursova M."/>
            <person name="Spatafora J.W."/>
            <person name="Tedersoo L."/>
            <person name="Vaario L.M."/>
            <person name="Yamada A."/>
            <person name="Yan M."/>
            <person name="Wang P."/>
            <person name="Xu J."/>
            <person name="Bruns T."/>
            <person name="Baldrian P."/>
            <person name="Vilgalys R."/>
            <person name="Dunand C."/>
            <person name="Henrissat B."/>
            <person name="Grigoriev I.V."/>
            <person name="Hibbett D."/>
            <person name="Nagy L.G."/>
            <person name="Martin F.M."/>
        </authorList>
    </citation>
    <scope>NUCLEOTIDE SEQUENCE</scope>
    <source>
        <strain evidence="1">BED1</strain>
    </source>
</reference>
<evidence type="ECO:0000313" key="1">
    <source>
        <dbReference type="EMBL" id="KAF8415748.1"/>
    </source>
</evidence>
<evidence type="ECO:0000313" key="2">
    <source>
        <dbReference type="Proteomes" id="UP001194468"/>
    </source>
</evidence>
<protein>
    <submittedName>
        <fullName evidence="1">Uncharacterized protein</fullName>
    </submittedName>
</protein>
<reference evidence="1" key="1">
    <citation type="submission" date="2019-10" db="EMBL/GenBank/DDBJ databases">
        <authorList>
            <consortium name="DOE Joint Genome Institute"/>
            <person name="Kuo A."/>
            <person name="Miyauchi S."/>
            <person name="Kiss E."/>
            <person name="Drula E."/>
            <person name="Kohler A."/>
            <person name="Sanchez-Garcia M."/>
            <person name="Andreopoulos B."/>
            <person name="Barry K.W."/>
            <person name="Bonito G."/>
            <person name="Buee M."/>
            <person name="Carver A."/>
            <person name="Chen C."/>
            <person name="Cichocki N."/>
            <person name="Clum A."/>
            <person name="Culley D."/>
            <person name="Crous P.W."/>
            <person name="Fauchery L."/>
            <person name="Girlanda M."/>
            <person name="Hayes R."/>
            <person name="Keri Z."/>
            <person name="LaButti K."/>
            <person name="Lipzen A."/>
            <person name="Lombard V."/>
            <person name="Magnuson J."/>
            <person name="Maillard F."/>
            <person name="Morin E."/>
            <person name="Murat C."/>
            <person name="Nolan M."/>
            <person name="Ohm R."/>
            <person name="Pangilinan J."/>
            <person name="Pereira M."/>
            <person name="Perotto S."/>
            <person name="Peter M."/>
            <person name="Riley R."/>
            <person name="Sitrit Y."/>
            <person name="Stielow B."/>
            <person name="Szollosi G."/>
            <person name="Zifcakova L."/>
            <person name="Stursova M."/>
            <person name="Spatafora J.W."/>
            <person name="Tedersoo L."/>
            <person name="Vaario L.-M."/>
            <person name="Yamada A."/>
            <person name="Yan M."/>
            <person name="Wang P."/>
            <person name="Xu J."/>
            <person name="Bruns T."/>
            <person name="Baldrian P."/>
            <person name="Vilgalys R."/>
            <person name="Henrissat B."/>
            <person name="Grigoriev I.V."/>
            <person name="Hibbett D."/>
            <person name="Nagy L.G."/>
            <person name="Martin F.M."/>
        </authorList>
    </citation>
    <scope>NUCLEOTIDE SEQUENCE</scope>
    <source>
        <strain evidence="1">BED1</strain>
    </source>
</reference>
<gene>
    <name evidence="1" type="ORF">L210DRAFT_134832</name>
</gene>
<proteinExistence type="predicted"/>
<accession>A0AAD4BB96</accession>
<dbReference type="AlphaFoldDB" id="A0AAD4BB96"/>
<organism evidence="1 2">
    <name type="scientific">Boletus edulis BED1</name>
    <dbReference type="NCBI Taxonomy" id="1328754"/>
    <lineage>
        <taxon>Eukaryota</taxon>
        <taxon>Fungi</taxon>
        <taxon>Dikarya</taxon>
        <taxon>Basidiomycota</taxon>
        <taxon>Agaricomycotina</taxon>
        <taxon>Agaricomycetes</taxon>
        <taxon>Agaricomycetidae</taxon>
        <taxon>Boletales</taxon>
        <taxon>Boletineae</taxon>
        <taxon>Boletaceae</taxon>
        <taxon>Boletoideae</taxon>
        <taxon>Boletus</taxon>
    </lineage>
</organism>
<keyword evidence="2" id="KW-1185">Reference proteome</keyword>
<dbReference type="Proteomes" id="UP001194468">
    <property type="component" value="Unassembled WGS sequence"/>
</dbReference>
<name>A0AAD4BB96_BOLED</name>
<sequence length="122" mass="13069">MLVPRLNPRVPSPLVIAHPPCHLLSRLRPCPHLCPAVLTPSLLCHCLHLCAPAVVLALLLPQNHGLPSSSCHRAITVILVTLHRCALAVSLANPLRSTGAWCANNRCAGYGSNDMIRQGQEA</sequence>
<comment type="caution">
    <text evidence="1">The sequence shown here is derived from an EMBL/GenBank/DDBJ whole genome shotgun (WGS) entry which is preliminary data.</text>
</comment>